<dbReference type="SUPFAM" id="SSF57903">
    <property type="entry name" value="FYVE/PHD zinc finger"/>
    <property type="match status" value="1"/>
</dbReference>
<dbReference type="Proteomes" id="UP000683360">
    <property type="component" value="Unassembled WGS sequence"/>
</dbReference>
<evidence type="ECO:0000313" key="2">
    <source>
        <dbReference type="Proteomes" id="UP000683360"/>
    </source>
</evidence>
<evidence type="ECO:0008006" key="3">
    <source>
        <dbReference type="Google" id="ProtNLM"/>
    </source>
</evidence>
<reference evidence="1" key="1">
    <citation type="submission" date="2021-03" db="EMBL/GenBank/DDBJ databases">
        <authorList>
            <person name="Bekaert M."/>
        </authorList>
    </citation>
    <scope>NUCLEOTIDE SEQUENCE</scope>
</reference>
<dbReference type="OrthoDB" id="5986221at2759"/>
<name>A0A8S3VAA6_MYTED</name>
<dbReference type="CDD" id="cd15489">
    <property type="entry name" value="PHD_SF"/>
    <property type="match status" value="1"/>
</dbReference>
<accession>A0A8S3VAA6</accession>
<keyword evidence="2" id="KW-1185">Reference proteome</keyword>
<dbReference type="AlphaFoldDB" id="A0A8S3VAA6"/>
<dbReference type="EMBL" id="CAJPWZ010003149">
    <property type="protein sequence ID" value="CAG2253322.1"/>
    <property type="molecule type" value="Genomic_DNA"/>
</dbReference>
<proteinExistence type="predicted"/>
<sequence>MTYVETRLEDLKDIDTPIEHDDYKIQDCLRLFSGDGPARQFEGGQQRGGNYPCLCGVHAEEHTNLLHCFQVSPQDLDDRCRLATSSNSLRKLKEGCLNPFQNLKKDEIMTELDSRKIDFDCSLKPDLQAILTTTLHGICRPPALMTNSPHLTSQDLNIGKYEILGCEPLHDLTNVIQNVITELPCHISDSSVQKLFSNFSNSTIGDKNQIKGSDARLFLIKLAQFTSDLHGNGKLEDNIMQLINSLVEVVNISYLPSESRTPKMILRLYNQALIFGMVCRNVIGKPSKMTSRKFYGSHFHSVTVHLPNTFRIFSLRSVHTEQEERCFGDLRRISEMTTNRQPKWIADNAMLRFNSQQNAPDKPESFKIQDSIISRQARLLPERRRSTFSAELINKRPSFVQCHLERIADFMLQGQDVWWHFENGALVFFDGPNDPSSRPEGPPLHHFRSSGLKEEDKILKNAWDKVVDKFESGYLLLPLKKLKVFDDGNSRYVSCEKNTLKEDDASDITISYQPHIPDYEATKIIKENDGAKDQIRDSSLLPVNDCRDSNDEVSNVMEEGCTLLKVKPSHHSDPPEVHVLAVDHQRHQLENSETKEKYKSYIKVLRWVEQPYSTDAHENTMVKPKLPDNLDLDTYSWTITISASIATKASMLMKYFNDTKFCLLPEVVNNRTENLDTASSEEPAKDIPPSSFPTTQGIIDDLTGTIEPLTQDVVIQTTESFITTCTVIGDDCKICEEGQLDQRAIWVGCSSKSPCSYWVHARCMGICAKTKEPLSKIFFFCPKHIVSAE</sequence>
<dbReference type="InterPro" id="IPR011011">
    <property type="entry name" value="Znf_FYVE_PHD"/>
</dbReference>
<gene>
    <name evidence="1" type="ORF">MEDL_64861</name>
</gene>
<evidence type="ECO:0000313" key="1">
    <source>
        <dbReference type="EMBL" id="CAG2253322.1"/>
    </source>
</evidence>
<comment type="caution">
    <text evidence="1">The sequence shown here is derived from an EMBL/GenBank/DDBJ whole genome shotgun (WGS) entry which is preliminary data.</text>
</comment>
<organism evidence="1 2">
    <name type="scientific">Mytilus edulis</name>
    <name type="common">Blue mussel</name>
    <dbReference type="NCBI Taxonomy" id="6550"/>
    <lineage>
        <taxon>Eukaryota</taxon>
        <taxon>Metazoa</taxon>
        <taxon>Spiralia</taxon>
        <taxon>Lophotrochozoa</taxon>
        <taxon>Mollusca</taxon>
        <taxon>Bivalvia</taxon>
        <taxon>Autobranchia</taxon>
        <taxon>Pteriomorphia</taxon>
        <taxon>Mytilida</taxon>
        <taxon>Mytiloidea</taxon>
        <taxon>Mytilidae</taxon>
        <taxon>Mytilinae</taxon>
        <taxon>Mytilus</taxon>
    </lineage>
</organism>
<protein>
    <recommendedName>
        <fullName evidence="3">Zinc finger PHD-type domain-containing protein</fullName>
    </recommendedName>
</protein>